<dbReference type="Pfam" id="PF03334">
    <property type="entry name" value="PhaG_MnhG_YufB"/>
    <property type="match status" value="1"/>
</dbReference>
<organism evidence="4 5">
    <name type="scientific">Limimaricola soesokkakensis</name>
    <dbReference type="NCBI Taxonomy" id="1343159"/>
    <lineage>
        <taxon>Bacteria</taxon>
        <taxon>Pseudomonadati</taxon>
        <taxon>Pseudomonadota</taxon>
        <taxon>Alphaproteobacteria</taxon>
        <taxon>Rhodobacterales</taxon>
        <taxon>Paracoccaceae</taxon>
        <taxon>Limimaricola</taxon>
    </lineage>
</organism>
<dbReference type="RefSeq" id="WP_085897497.1">
    <property type="nucleotide sequence ID" value="NZ_FWFY01000011.1"/>
</dbReference>
<keyword evidence="2" id="KW-1133">Transmembrane helix</keyword>
<sequence length="119" mass="12722">MTGGMMLLEILVAALLIIGAAFTLIGSYGLLKLDQPMKRLHAPTKASTLGVGSLLLASMIHAFASGDASLHELLVMAFLFVTAPISGNFIAKVHLHRQRGGKELPPPPEEKTWATYAEQ</sequence>
<dbReference type="NCBIfam" id="NF009316">
    <property type="entry name" value="PRK12674.1-5"/>
    <property type="match status" value="1"/>
</dbReference>
<dbReference type="PANTHER" id="PTHR34703">
    <property type="entry name" value="ANTIPORTER SUBUNIT MNHG2-RELATED"/>
    <property type="match status" value="1"/>
</dbReference>
<evidence type="ECO:0000313" key="4">
    <source>
        <dbReference type="EMBL" id="SLN64743.1"/>
    </source>
</evidence>
<accession>A0A1X6ZYE8</accession>
<dbReference type="NCBIfam" id="TIGR01300">
    <property type="entry name" value="CPA3_mnhG_phaG"/>
    <property type="match status" value="1"/>
</dbReference>
<evidence type="ECO:0000256" key="1">
    <source>
        <dbReference type="SAM" id="MobiDB-lite"/>
    </source>
</evidence>
<evidence type="ECO:0000313" key="5">
    <source>
        <dbReference type="Proteomes" id="UP000193495"/>
    </source>
</evidence>
<dbReference type="InterPro" id="IPR005133">
    <property type="entry name" value="PhaG_MnhG_YufB"/>
</dbReference>
<gene>
    <name evidence="4" type="primary">mrpG</name>
    <name evidence="3" type="ORF">CLV79_110125</name>
    <name evidence="4" type="ORF">LOS8367_03189</name>
</gene>
<dbReference type="GO" id="GO:0015385">
    <property type="term" value="F:sodium:proton antiporter activity"/>
    <property type="evidence" value="ECO:0007669"/>
    <property type="project" value="TreeGrafter"/>
</dbReference>
<reference evidence="4 5" key="1">
    <citation type="submission" date="2017-03" db="EMBL/GenBank/DDBJ databases">
        <authorList>
            <person name="Afonso C.L."/>
            <person name="Miller P.J."/>
            <person name="Scott M.A."/>
            <person name="Spackman E."/>
            <person name="Goraichik I."/>
            <person name="Dimitrov K.M."/>
            <person name="Suarez D.L."/>
            <person name="Swayne D.E."/>
        </authorList>
    </citation>
    <scope>NUCLEOTIDE SEQUENCE [LARGE SCALE GENOMIC DNA]</scope>
    <source>
        <strain evidence="4 5">CECT 8367</strain>
    </source>
</reference>
<keyword evidence="2" id="KW-0812">Transmembrane</keyword>
<dbReference type="EMBL" id="FWFY01000011">
    <property type="protein sequence ID" value="SLN64743.1"/>
    <property type="molecule type" value="Genomic_DNA"/>
</dbReference>
<dbReference type="Proteomes" id="UP000240624">
    <property type="component" value="Unassembled WGS sequence"/>
</dbReference>
<name>A0A1X6ZYE8_9RHOB</name>
<protein>
    <submittedName>
        <fullName evidence="3">Multisubunit potassium/proton antiporter PhaG subunit</fullName>
    </submittedName>
    <submittedName>
        <fullName evidence="4">Na(+)/H(+) antiporter subunit G</fullName>
    </submittedName>
</protein>
<dbReference type="EMBL" id="PYGB01000010">
    <property type="protein sequence ID" value="PSK83544.1"/>
    <property type="molecule type" value="Genomic_DNA"/>
</dbReference>
<keyword evidence="2" id="KW-0472">Membrane</keyword>
<dbReference type="PANTHER" id="PTHR34703:SF1">
    <property type="entry name" value="ANTIPORTER SUBUNIT MNHG2-RELATED"/>
    <property type="match status" value="1"/>
</dbReference>
<keyword evidence="6" id="KW-1185">Reference proteome</keyword>
<feature type="region of interest" description="Disordered" evidence="1">
    <location>
        <begin position="99"/>
        <end position="119"/>
    </location>
</feature>
<reference evidence="3 6" key="2">
    <citation type="submission" date="2018-03" db="EMBL/GenBank/DDBJ databases">
        <title>Genomic Encyclopedia of Archaeal and Bacterial Type Strains, Phase II (KMG-II): from individual species to whole genera.</title>
        <authorList>
            <person name="Goeker M."/>
        </authorList>
    </citation>
    <scope>NUCLEOTIDE SEQUENCE [LARGE SCALE GENOMIC DNA]</scope>
    <source>
        <strain evidence="3 6">DSM 29956</strain>
    </source>
</reference>
<feature type="transmembrane region" description="Helical" evidence="2">
    <location>
        <begin position="70"/>
        <end position="91"/>
    </location>
</feature>
<evidence type="ECO:0000256" key="2">
    <source>
        <dbReference type="SAM" id="Phobius"/>
    </source>
</evidence>
<evidence type="ECO:0000313" key="6">
    <source>
        <dbReference type="Proteomes" id="UP000240624"/>
    </source>
</evidence>
<dbReference type="Proteomes" id="UP000193495">
    <property type="component" value="Unassembled WGS sequence"/>
</dbReference>
<feature type="transmembrane region" description="Helical" evidence="2">
    <location>
        <begin position="6"/>
        <end position="25"/>
    </location>
</feature>
<dbReference type="AlphaFoldDB" id="A0A1X6ZYE8"/>
<dbReference type="OrthoDB" id="4427992at2"/>
<evidence type="ECO:0000313" key="3">
    <source>
        <dbReference type="EMBL" id="PSK83544.1"/>
    </source>
</evidence>
<proteinExistence type="predicted"/>